<keyword evidence="3" id="KW-1185">Reference proteome</keyword>
<evidence type="ECO:0000313" key="3">
    <source>
        <dbReference type="Proteomes" id="UP001530400"/>
    </source>
</evidence>
<comment type="caution">
    <text evidence="2">The sequence shown here is derived from an EMBL/GenBank/DDBJ whole genome shotgun (WGS) entry which is preliminary data.</text>
</comment>
<evidence type="ECO:0000313" key="2">
    <source>
        <dbReference type="EMBL" id="KAL3790455.1"/>
    </source>
</evidence>
<name>A0ABD3PW99_9STRA</name>
<protein>
    <submittedName>
        <fullName evidence="2">Uncharacterized protein</fullName>
    </submittedName>
</protein>
<dbReference type="Proteomes" id="UP001530400">
    <property type="component" value="Unassembled WGS sequence"/>
</dbReference>
<proteinExistence type="predicted"/>
<gene>
    <name evidence="2" type="ORF">ACHAWO_007145</name>
</gene>
<sequence>MSDEAAVQPSPELIAKLHRKLRDPSIVPRFEARRQGSGANLIRPHWKLCSADGNHHNSSADGLSTVPKPSHEIDCTSIASNSLLTKSAVINAIPRRNYIDLRLEQNKLFADERYQQYIKSSADWKDTVSTIHGIKANEKRNKQWDTMQSCITEGLAAYPDHKGLLGAQEEIKQLSRDRREVAQPVAQQQKGAQSLECAQQDSKYNAISAPKEATLELKQPRKGAEGRAHAAMRDALLERNFLANGAATRDDSGEYSLLPEEDEAMSNPNSLDESLIGQKKKSRKHDEANESSEGSSSSEGSYRRQRKEKKRKKDKHRKKRKHKHEKKRHRKSRKRSRSSSVHTR</sequence>
<feature type="compositionally biased region" description="Basic residues" evidence="1">
    <location>
        <begin position="303"/>
        <end position="344"/>
    </location>
</feature>
<evidence type="ECO:0000256" key="1">
    <source>
        <dbReference type="SAM" id="MobiDB-lite"/>
    </source>
</evidence>
<dbReference type="EMBL" id="JALLPJ020000501">
    <property type="protein sequence ID" value="KAL3790455.1"/>
    <property type="molecule type" value="Genomic_DNA"/>
</dbReference>
<feature type="compositionally biased region" description="Low complexity" evidence="1">
    <location>
        <begin position="291"/>
        <end position="300"/>
    </location>
</feature>
<accession>A0ABD3PW99</accession>
<organism evidence="2 3">
    <name type="scientific">Cyclotella atomus</name>
    <dbReference type="NCBI Taxonomy" id="382360"/>
    <lineage>
        <taxon>Eukaryota</taxon>
        <taxon>Sar</taxon>
        <taxon>Stramenopiles</taxon>
        <taxon>Ochrophyta</taxon>
        <taxon>Bacillariophyta</taxon>
        <taxon>Coscinodiscophyceae</taxon>
        <taxon>Thalassiosirophycidae</taxon>
        <taxon>Stephanodiscales</taxon>
        <taxon>Stephanodiscaceae</taxon>
        <taxon>Cyclotella</taxon>
    </lineage>
</organism>
<feature type="region of interest" description="Disordered" evidence="1">
    <location>
        <begin position="259"/>
        <end position="344"/>
    </location>
</feature>
<dbReference type="AlphaFoldDB" id="A0ABD3PW99"/>
<reference evidence="2 3" key="1">
    <citation type="submission" date="2024-10" db="EMBL/GenBank/DDBJ databases">
        <title>Updated reference genomes for cyclostephanoid diatoms.</title>
        <authorList>
            <person name="Roberts W.R."/>
            <person name="Alverson A.J."/>
        </authorList>
    </citation>
    <scope>NUCLEOTIDE SEQUENCE [LARGE SCALE GENOMIC DNA]</scope>
    <source>
        <strain evidence="2 3">AJA010-31</strain>
    </source>
</reference>